<dbReference type="Pfam" id="PF02623">
    <property type="entry name" value="FliW"/>
    <property type="match status" value="1"/>
</dbReference>
<keyword evidence="1 5" id="KW-0963">Cytoplasm</keyword>
<keyword evidence="6" id="KW-0969">Cilium</keyword>
<evidence type="ECO:0000256" key="2">
    <source>
        <dbReference type="ARBA" id="ARBA00022795"/>
    </source>
</evidence>
<dbReference type="Proteomes" id="UP001209666">
    <property type="component" value="Unassembled WGS sequence"/>
</dbReference>
<protein>
    <recommendedName>
        <fullName evidence="5">Flagellar assembly factor FliW</fullName>
    </recommendedName>
</protein>
<keyword evidence="7" id="KW-1185">Reference proteome</keyword>
<comment type="subunit">
    <text evidence="5">Interacts with translational regulator CsrA and flagellin(s).</text>
</comment>
<keyword evidence="3 5" id="KW-0810">Translation regulation</keyword>
<keyword evidence="4 5" id="KW-0143">Chaperone</keyword>
<sequence>MKAATRLFGEIEIDESKIITFEDGIIGFPDMKKFTLIFDEEKEGRPSISWLQSMDEPEIAFPVMDPLFVCETYNPSVEEELLKNLGTIKEDNLYVLVTVTVPQNIKELAVNLKAPIVINTDTRKASQIIVEDDLPVRYRIYEILEEAKKKAGE</sequence>
<dbReference type="PANTHER" id="PTHR39190">
    <property type="entry name" value="FLAGELLAR ASSEMBLY FACTOR FLIW"/>
    <property type="match status" value="1"/>
</dbReference>
<proteinExistence type="inferred from homology"/>
<evidence type="ECO:0000313" key="7">
    <source>
        <dbReference type="Proteomes" id="UP001209666"/>
    </source>
</evidence>
<dbReference type="EMBL" id="JAOQKI010000012">
    <property type="protein sequence ID" value="MCU6717394.1"/>
    <property type="molecule type" value="Genomic_DNA"/>
</dbReference>
<evidence type="ECO:0000256" key="4">
    <source>
        <dbReference type="ARBA" id="ARBA00023186"/>
    </source>
</evidence>
<comment type="caution">
    <text evidence="6">The sequence shown here is derived from an EMBL/GenBank/DDBJ whole genome shotgun (WGS) entry which is preliminary data.</text>
</comment>
<comment type="similarity">
    <text evidence="5">Belongs to the FliW family.</text>
</comment>
<comment type="function">
    <text evidence="5">Acts as an anti-CsrA protein, binds CsrA and prevents it from repressing translation of its target genes, one of which is flagellin. Binds to flagellin and participates in the assembly of the flagellum.</text>
</comment>
<keyword evidence="6" id="KW-0966">Cell projection</keyword>
<reference evidence="6 7" key="1">
    <citation type="journal article" date="2021" name="ISME Commun">
        <title>Automated analysis of genomic sequences facilitates high-throughput and comprehensive description of bacteria.</title>
        <authorList>
            <person name="Hitch T.C.A."/>
        </authorList>
    </citation>
    <scope>NUCLEOTIDE SEQUENCE [LARGE SCALE GENOMIC DNA]</scope>
    <source>
        <strain evidence="6 7">Sanger_19</strain>
    </source>
</reference>
<keyword evidence="6" id="KW-0282">Flagellum</keyword>
<organism evidence="6 7">
    <name type="scientific">Roseburia amylophila</name>
    <dbReference type="NCBI Taxonomy" id="2981794"/>
    <lineage>
        <taxon>Bacteria</taxon>
        <taxon>Bacillati</taxon>
        <taxon>Bacillota</taxon>
        <taxon>Clostridia</taxon>
        <taxon>Lachnospirales</taxon>
        <taxon>Lachnospiraceae</taxon>
        <taxon>Roseburia</taxon>
    </lineage>
</organism>
<comment type="subcellular location">
    <subcellularLocation>
        <location evidence="5">Cytoplasm</location>
    </subcellularLocation>
</comment>
<evidence type="ECO:0000256" key="5">
    <source>
        <dbReference type="HAMAP-Rule" id="MF_01185"/>
    </source>
</evidence>
<evidence type="ECO:0000313" key="6">
    <source>
        <dbReference type="EMBL" id="MCU6717394.1"/>
    </source>
</evidence>
<evidence type="ECO:0000256" key="1">
    <source>
        <dbReference type="ARBA" id="ARBA00022490"/>
    </source>
</evidence>
<dbReference type="RefSeq" id="WP_022242363.1">
    <property type="nucleotide sequence ID" value="NZ_JAOQKI010000012.1"/>
</dbReference>
<dbReference type="Gene3D" id="2.30.290.10">
    <property type="entry name" value="BH3618-like"/>
    <property type="match status" value="1"/>
</dbReference>
<evidence type="ECO:0000256" key="3">
    <source>
        <dbReference type="ARBA" id="ARBA00022845"/>
    </source>
</evidence>
<dbReference type="PANTHER" id="PTHR39190:SF1">
    <property type="entry name" value="FLAGELLAR ASSEMBLY FACTOR FLIW"/>
    <property type="match status" value="1"/>
</dbReference>
<keyword evidence="2 5" id="KW-1005">Bacterial flagellum biogenesis</keyword>
<dbReference type="HAMAP" id="MF_01185">
    <property type="entry name" value="FliW"/>
    <property type="match status" value="1"/>
</dbReference>
<dbReference type="InterPro" id="IPR003775">
    <property type="entry name" value="Flagellar_assembly_factor_FliW"/>
</dbReference>
<gene>
    <name evidence="5" type="primary">fliW</name>
    <name evidence="6" type="ORF">OCV43_08910</name>
</gene>
<accession>A0ABT2SEA2</accession>
<dbReference type="SUPFAM" id="SSF141457">
    <property type="entry name" value="BH3618-like"/>
    <property type="match status" value="1"/>
</dbReference>
<name>A0ABT2SEA2_9FIRM</name>
<dbReference type="InterPro" id="IPR024046">
    <property type="entry name" value="Flagellar_assmbl_FliW_dom_sf"/>
</dbReference>